<name>A0A4C1U7G0_EUMVA</name>
<evidence type="ECO:0000313" key="3">
    <source>
        <dbReference type="Proteomes" id="UP000299102"/>
    </source>
</evidence>
<dbReference type="Proteomes" id="UP000299102">
    <property type="component" value="Unassembled WGS sequence"/>
</dbReference>
<organism evidence="2 3">
    <name type="scientific">Eumeta variegata</name>
    <name type="common">Bagworm moth</name>
    <name type="synonym">Eumeta japonica</name>
    <dbReference type="NCBI Taxonomy" id="151549"/>
    <lineage>
        <taxon>Eukaryota</taxon>
        <taxon>Metazoa</taxon>
        <taxon>Ecdysozoa</taxon>
        <taxon>Arthropoda</taxon>
        <taxon>Hexapoda</taxon>
        <taxon>Insecta</taxon>
        <taxon>Pterygota</taxon>
        <taxon>Neoptera</taxon>
        <taxon>Endopterygota</taxon>
        <taxon>Lepidoptera</taxon>
        <taxon>Glossata</taxon>
        <taxon>Ditrysia</taxon>
        <taxon>Tineoidea</taxon>
        <taxon>Psychidae</taxon>
        <taxon>Oiketicinae</taxon>
        <taxon>Eumeta</taxon>
    </lineage>
</organism>
<gene>
    <name evidence="2" type="ORF">EVAR_18668_1</name>
</gene>
<dbReference type="EMBL" id="BGZK01000135">
    <property type="protein sequence ID" value="GBP22027.1"/>
    <property type="molecule type" value="Genomic_DNA"/>
</dbReference>
<evidence type="ECO:0000256" key="1">
    <source>
        <dbReference type="SAM" id="MobiDB-lite"/>
    </source>
</evidence>
<accession>A0A4C1U7G0</accession>
<protein>
    <submittedName>
        <fullName evidence="2">Uncharacterized protein</fullName>
    </submittedName>
</protein>
<reference evidence="2 3" key="1">
    <citation type="journal article" date="2019" name="Commun. Biol.">
        <title>The bagworm genome reveals a unique fibroin gene that provides high tensile strength.</title>
        <authorList>
            <person name="Kono N."/>
            <person name="Nakamura H."/>
            <person name="Ohtoshi R."/>
            <person name="Tomita M."/>
            <person name="Numata K."/>
            <person name="Arakawa K."/>
        </authorList>
    </citation>
    <scope>NUCLEOTIDE SEQUENCE [LARGE SCALE GENOMIC DNA]</scope>
</reference>
<dbReference type="AlphaFoldDB" id="A0A4C1U7G0"/>
<sequence>MRASERHASSPPKSERDRHKNGRRAGAGARRPEPAAVKADSDTCYLLDLLRSRIIPPGAGPRLRCALIGNYAVTTANIMRAINKL</sequence>
<feature type="compositionally biased region" description="Basic and acidic residues" evidence="1">
    <location>
        <begin position="1"/>
        <end position="18"/>
    </location>
</feature>
<feature type="region of interest" description="Disordered" evidence="1">
    <location>
        <begin position="1"/>
        <end position="36"/>
    </location>
</feature>
<evidence type="ECO:0000313" key="2">
    <source>
        <dbReference type="EMBL" id="GBP22027.1"/>
    </source>
</evidence>
<comment type="caution">
    <text evidence="2">The sequence shown here is derived from an EMBL/GenBank/DDBJ whole genome shotgun (WGS) entry which is preliminary data.</text>
</comment>
<proteinExistence type="predicted"/>
<keyword evidence="3" id="KW-1185">Reference proteome</keyword>